<gene>
    <name evidence="3" type="ORF">Ahy_A05g021992</name>
</gene>
<dbReference type="Proteomes" id="UP000289738">
    <property type="component" value="Chromosome A05"/>
</dbReference>
<dbReference type="AlphaFoldDB" id="A0A445CZ95"/>
<evidence type="ECO:0000313" key="4">
    <source>
        <dbReference type="Proteomes" id="UP000289738"/>
    </source>
</evidence>
<feature type="region of interest" description="Disordered" evidence="1">
    <location>
        <begin position="392"/>
        <end position="414"/>
    </location>
</feature>
<dbReference type="EMBL" id="SDMP01000005">
    <property type="protein sequence ID" value="RYR56238.1"/>
    <property type="molecule type" value="Genomic_DNA"/>
</dbReference>
<comment type="caution">
    <text evidence="3">The sequence shown here is derived from an EMBL/GenBank/DDBJ whole genome shotgun (WGS) entry which is preliminary data.</text>
</comment>
<feature type="domain" description="LTI65/LTI78 PGEED repeat" evidence="2">
    <location>
        <begin position="456"/>
        <end position="486"/>
    </location>
</feature>
<dbReference type="PANTHER" id="PTHR33836:SF1">
    <property type="entry name" value="LOW-TEMPERATURE-INDUCED 65 KDA PROTEIN-RELATED"/>
    <property type="match status" value="1"/>
</dbReference>
<reference evidence="3 4" key="1">
    <citation type="submission" date="2019-01" db="EMBL/GenBank/DDBJ databases">
        <title>Sequencing of cultivated peanut Arachis hypogaea provides insights into genome evolution and oil improvement.</title>
        <authorList>
            <person name="Chen X."/>
        </authorList>
    </citation>
    <scope>NUCLEOTIDE SEQUENCE [LARGE SCALE GENOMIC DNA]</scope>
    <source>
        <strain evidence="4">cv. Fuhuasheng</strain>
        <tissue evidence="3">Leaves</tissue>
    </source>
</reference>
<evidence type="ECO:0000256" key="1">
    <source>
        <dbReference type="SAM" id="MobiDB-lite"/>
    </source>
</evidence>
<feature type="region of interest" description="Disordered" evidence="1">
    <location>
        <begin position="516"/>
        <end position="536"/>
    </location>
</feature>
<dbReference type="InterPro" id="IPR012418">
    <property type="entry name" value="CAP160"/>
</dbReference>
<dbReference type="InterPro" id="IPR037491">
    <property type="entry name" value="LTI78/LTI65"/>
</dbReference>
<dbReference type="Pfam" id="PF23399">
    <property type="entry name" value="LTI65_PGEED"/>
    <property type="match status" value="1"/>
</dbReference>
<keyword evidence="4" id="KW-1185">Reference proteome</keyword>
<organism evidence="3 4">
    <name type="scientific">Arachis hypogaea</name>
    <name type="common">Peanut</name>
    <dbReference type="NCBI Taxonomy" id="3818"/>
    <lineage>
        <taxon>Eukaryota</taxon>
        <taxon>Viridiplantae</taxon>
        <taxon>Streptophyta</taxon>
        <taxon>Embryophyta</taxon>
        <taxon>Tracheophyta</taxon>
        <taxon>Spermatophyta</taxon>
        <taxon>Magnoliopsida</taxon>
        <taxon>eudicotyledons</taxon>
        <taxon>Gunneridae</taxon>
        <taxon>Pentapetalae</taxon>
        <taxon>rosids</taxon>
        <taxon>fabids</taxon>
        <taxon>Fabales</taxon>
        <taxon>Fabaceae</taxon>
        <taxon>Papilionoideae</taxon>
        <taxon>50 kb inversion clade</taxon>
        <taxon>dalbergioids sensu lato</taxon>
        <taxon>Dalbergieae</taxon>
        <taxon>Pterocarpus clade</taxon>
        <taxon>Arachis</taxon>
    </lineage>
</organism>
<feature type="region of interest" description="Disordered" evidence="1">
    <location>
        <begin position="583"/>
        <end position="609"/>
    </location>
</feature>
<dbReference type="GO" id="GO:0009737">
    <property type="term" value="P:response to abscisic acid"/>
    <property type="evidence" value="ECO:0007669"/>
    <property type="project" value="InterPro"/>
</dbReference>
<feature type="region of interest" description="Disordered" evidence="1">
    <location>
        <begin position="343"/>
        <end position="366"/>
    </location>
</feature>
<dbReference type="PANTHER" id="PTHR33836">
    <property type="entry name" value="LOW-TEMPERATURE-INDUCED 65 KDA PROTEIN-RELATED"/>
    <property type="match status" value="1"/>
</dbReference>
<accession>A0A445CZ95</accession>
<name>A0A445CZ95_ARAHY</name>
<protein>
    <recommendedName>
        <fullName evidence="2">LTI65/LTI78 PGEED repeat domain-containing protein</fullName>
    </recommendedName>
</protein>
<proteinExistence type="predicted"/>
<feature type="compositionally biased region" description="Basic and acidic residues" evidence="1">
    <location>
        <begin position="395"/>
        <end position="405"/>
    </location>
</feature>
<feature type="compositionally biased region" description="Polar residues" evidence="1">
    <location>
        <begin position="355"/>
        <end position="366"/>
    </location>
</feature>
<dbReference type="Pfam" id="PF07918">
    <property type="entry name" value="CAP160"/>
    <property type="match status" value="2"/>
</dbReference>
<feature type="compositionally biased region" description="Basic and acidic residues" evidence="1">
    <location>
        <begin position="343"/>
        <end position="353"/>
    </location>
</feature>
<evidence type="ECO:0000313" key="3">
    <source>
        <dbReference type="EMBL" id="RYR56238.1"/>
    </source>
</evidence>
<dbReference type="InterPro" id="IPR057059">
    <property type="entry name" value="LTI65/LTI78_PGEED"/>
</dbReference>
<evidence type="ECO:0000259" key="2">
    <source>
        <dbReference type="Pfam" id="PF23399"/>
    </source>
</evidence>
<dbReference type="GO" id="GO:0006950">
    <property type="term" value="P:response to stress"/>
    <property type="evidence" value="ECO:0007669"/>
    <property type="project" value="TreeGrafter"/>
</dbReference>
<sequence length="609" mass="67776">MQDDSMSQKKMVAIFIKLCHSFLKEVGMPSEALDELLSRVTSTTTTSDLQAFQPLLFWKYVYASFYALEQKMAIAPFNKPQIPDLNHLVPHKDEVGPSRMLPMQDPDAKSTVEVQATTTKRKAVHQACQSEGKRFKGGGEIDITPIERSLEGLNIQNELRPKQESKVLPTISETQYPSHLGGHHNHQFSHELSTAAKTPFPTADKSHDQHLPHLSSEIKTQYPSAGSHDQFVAEFSNTLYPPIKIHDQNLTEESHSTVQYPSTEGHKFSAETIPRISNIYEQNVKILSFRHHQEQTQPPYEATENPSSQSSYTDKIFSATSAIADKAITAKNVVASKLGYSEKDDKTKGHEENISSDTPSNQSSYTEKISSATLAIADKAVSAKNTVASKLGYRHKGDSNEETQRENAASTSTAEYGKRIAHSLTDKLAPVYGKVAGVGSAVKSKVPGTSTGSENDKGWSVKDYFAERLRPQDEDRALSKVISETLHHKRNQEEENVVHGEAENHVKRVVSDAVHMRGEEEGEEEHERRKKISMGKVRESEEVKRRLGSGNEETERYEECYVNSPGKSVVDKVKDVVFGSWFTKPYEDQPSEGGEQFSKNSGAVAMDQG</sequence>
<feature type="region of interest" description="Disordered" evidence="1">
    <location>
        <begin position="293"/>
        <end position="312"/>
    </location>
</feature>